<evidence type="ECO:0000313" key="1">
    <source>
        <dbReference type="EMBL" id="EPG72522.1"/>
    </source>
</evidence>
<accession>S3VWN8</accession>
<dbReference type="STRING" id="1193011.LEP1GSC058_1163"/>
<dbReference type="PROSITE" id="PS51257">
    <property type="entry name" value="PROKAR_LIPOPROTEIN"/>
    <property type="match status" value="1"/>
</dbReference>
<dbReference type="SUPFAM" id="SSF51126">
    <property type="entry name" value="Pectin lyase-like"/>
    <property type="match status" value="1"/>
</dbReference>
<evidence type="ECO:0000313" key="2">
    <source>
        <dbReference type="Proteomes" id="UP000014540"/>
    </source>
</evidence>
<dbReference type="EMBL" id="AKWZ02000011">
    <property type="protein sequence ID" value="EPG72522.1"/>
    <property type="molecule type" value="Genomic_DNA"/>
</dbReference>
<organism evidence="1 2">
    <name type="scientific">Leptospira fainei serovar Hurstbridge str. BUT 6</name>
    <dbReference type="NCBI Taxonomy" id="1193011"/>
    <lineage>
        <taxon>Bacteria</taxon>
        <taxon>Pseudomonadati</taxon>
        <taxon>Spirochaetota</taxon>
        <taxon>Spirochaetia</taxon>
        <taxon>Leptospirales</taxon>
        <taxon>Leptospiraceae</taxon>
        <taxon>Leptospira</taxon>
    </lineage>
</organism>
<comment type="caution">
    <text evidence="1">The sequence shown here is derived from an EMBL/GenBank/DDBJ whole genome shotgun (WGS) entry which is preliminary data.</text>
</comment>
<reference evidence="1" key="1">
    <citation type="submission" date="2013-04" db="EMBL/GenBank/DDBJ databases">
        <authorList>
            <person name="Harkins D.M."/>
            <person name="Durkin A.S."/>
            <person name="Selengut J.D."/>
            <person name="Sanka R."/>
            <person name="DePew J."/>
            <person name="Purushe J."/>
            <person name="Ahmed A."/>
            <person name="van der Linden H."/>
            <person name="Goris M.G.A."/>
            <person name="Hartskeerl R.A."/>
            <person name="Vinetz J.M."/>
            <person name="Sutton G.G."/>
            <person name="Nelson W.C."/>
            <person name="Fouts D.E."/>
        </authorList>
    </citation>
    <scope>NUCLEOTIDE SEQUENCE [LARGE SCALE GENOMIC DNA]</scope>
    <source>
        <strain evidence="1">BUT 6</strain>
    </source>
</reference>
<dbReference type="RefSeq" id="WP_016551091.1">
    <property type="nucleotide sequence ID" value="NZ_AKWZ02000011.1"/>
</dbReference>
<dbReference type="AlphaFoldDB" id="S3VWN8"/>
<dbReference type="Proteomes" id="UP000014540">
    <property type="component" value="Unassembled WGS sequence"/>
</dbReference>
<dbReference type="InterPro" id="IPR012334">
    <property type="entry name" value="Pectin_lyas_fold"/>
</dbReference>
<proteinExistence type="predicted"/>
<dbReference type="Gene3D" id="2.160.20.10">
    <property type="entry name" value="Single-stranded right-handed beta-helix, Pectin lyase-like"/>
    <property type="match status" value="1"/>
</dbReference>
<gene>
    <name evidence="1" type="ORF">LEP1GSC058_1163</name>
</gene>
<protein>
    <recommendedName>
        <fullName evidence="3">Lipoprotein</fullName>
    </recommendedName>
</protein>
<keyword evidence="2" id="KW-1185">Reference proteome</keyword>
<name>S3VWN8_9LEPT</name>
<dbReference type="InterPro" id="IPR011050">
    <property type="entry name" value="Pectin_lyase_fold/virulence"/>
</dbReference>
<sequence>MSEIRAKESKREMHKKIIIPIFCISFLTMGCYQGPNSGPLDFLIFSQLSTNVNTPLPIQVQVSGLPALASVSVSDSLGEILTFNSNGVQSFPTKQLPGTNYNLSITSQPVVTPQIICQIVNPNSQVLFPSTVVQVQCGVAFYPINVTVVGISASNTDTLTLSDNGTDHLSITGNGTYQFPTTVADQQSFAVNIFQPLPDQTCIFRAAPSNTGIVNGGSPPTVILNCFSPTLTRPANNTAILVTDTINITLSENPNVGSCVLDATVAANPTNLGPYATMSVVGNVLTITPNAGSYSPTLTPPLNVYAKVTGCTDSGGNLMLEGAALQLNFSLVSQQYYVSPTGADAAAPACSSPIAPCATIQQAVTNCAATSCLVSVSQGTYSVSTPIVLSQKTSLMGGFAPGFGTRSPSKYQTIISDATAGCGVAYATPCAPIQVTTPVLTANEVVKISGFGIVASADPTKAYTTGILFNGATPSPGLIYIFQNAIFGGQPGAAAGLLSGIQMMNSNNIIIEYNTITGGTGGSASAGIVADASSGIISWNRISGHSSTGGIFPVNYSAGIDIRNMNLANTLVVNSNSINPLAYIDPSVTATNFLGIFLQASNVNTTNITFLGNSIYSGNGAAANSKAVSYNMLSSKIALENNQLITPSPGFTCLYHATTSSAASSIQGNNFYGCSTLAYENGTATSYGGICPGGIIGGLSSTACGVPTYLSGTSAASQDYAQAPNFVAATDIYHAFMLTSTSSCYSVYGGINDNVLPAFTSTDIVSAPRTQNVVVTAPSFIPAGAYGYSIGAFEFNGSCK</sequence>
<evidence type="ECO:0008006" key="3">
    <source>
        <dbReference type="Google" id="ProtNLM"/>
    </source>
</evidence>